<dbReference type="CDD" id="cd04179">
    <property type="entry name" value="DPM_DPG-synthase_like"/>
    <property type="match status" value="1"/>
</dbReference>
<dbReference type="InterPro" id="IPR029044">
    <property type="entry name" value="Nucleotide-diphossugar_trans"/>
</dbReference>
<accession>A0A0H3G5Z1</accession>
<gene>
    <name evidence="3" type="ordered locus">Zmob_0718</name>
</gene>
<keyword evidence="1" id="KW-0472">Membrane</keyword>
<dbReference type="InterPro" id="IPR050256">
    <property type="entry name" value="Glycosyltransferase_2"/>
</dbReference>
<dbReference type="EMBL" id="CP002850">
    <property type="protein sequence ID" value="AEH62560.1"/>
    <property type="molecule type" value="Genomic_DNA"/>
</dbReference>
<dbReference type="RefSeq" id="WP_014500677.1">
    <property type="nucleotide sequence ID" value="NC_017262.1"/>
</dbReference>
<evidence type="ECO:0000259" key="2">
    <source>
        <dbReference type="Pfam" id="PF00535"/>
    </source>
</evidence>
<feature type="transmembrane region" description="Helical" evidence="1">
    <location>
        <begin position="245"/>
        <end position="267"/>
    </location>
</feature>
<dbReference type="eggNOG" id="COG1215">
    <property type="taxonomic scope" value="Bacteria"/>
</dbReference>
<keyword evidence="1" id="KW-1133">Transmembrane helix</keyword>
<reference evidence="3 4" key="1">
    <citation type="journal article" date="2011" name="J. Bacteriol.">
        <title>Genome sequence of the ethanol-producing Zymomonas mobilis subsp. mobilis lectotype strain ATCC 10988.</title>
        <authorList>
            <person name="Pappas K.M."/>
            <person name="Kouvelis V.N."/>
            <person name="Saunders E."/>
            <person name="Brettin T.S."/>
            <person name="Bruce D."/>
            <person name="Detter C."/>
            <person name="Balakireva M."/>
            <person name="Han C.S."/>
            <person name="Savvakis G."/>
            <person name="Kyrpides N.C."/>
            <person name="Typas M.A."/>
        </authorList>
    </citation>
    <scope>NUCLEOTIDE SEQUENCE [LARGE SCALE GENOMIC DNA]</scope>
    <source>
        <strain evidence="4">ATCC 10988 / DSM 424 / CCUG 17860 / LMG 404 / NCIMB 8938 / NRRL B-806 / ZM1</strain>
    </source>
</reference>
<feature type="transmembrane region" description="Helical" evidence="1">
    <location>
        <begin position="279"/>
        <end position="302"/>
    </location>
</feature>
<dbReference type="Gene3D" id="3.90.550.10">
    <property type="entry name" value="Spore Coat Polysaccharide Biosynthesis Protein SpsA, Chain A"/>
    <property type="match status" value="1"/>
</dbReference>
<evidence type="ECO:0000313" key="3">
    <source>
        <dbReference type="EMBL" id="AEH62560.1"/>
    </source>
</evidence>
<dbReference type="KEGG" id="zmm:Zmob_0718"/>
<feature type="domain" description="Glycosyltransferase 2-like" evidence="2">
    <location>
        <begin position="25"/>
        <end position="178"/>
    </location>
</feature>
<keyword evidence="1" id="KW-0812">Transmembrane</keyword>
<dbReference type="AlphaFoldDB" id="A0A0H3G5Z1"/>
<dbReference type="PANTHER" id="PTHR48090:SF7">
    <property type="entry name" value="RFBJ PROTEIN"/>
    <property type="match status" value="1"/>
</dbReference>
<dbReference type="OrthoDB" id="3177103at2"/>
<organism evidence="3 4">
    <name type="scientific">Zymomonas mobilis subsp. mobilis (strain ATCC 10988 / DSM 424 / LMG 404 / NCIMB 8938 / NRRL B-806 / ZM1)</name>
    <dbReference type="NCBI Taxonomy" id="555217"/>
    <lineage>
        <taxon>Bacteria</taxon>
        <taxon>Pseudomonadati</taxon>
        <taxon>Pseudomonadota</taxon>
        <taxon>Alphaproteobacteria</taxon>
        <taxon>Sphingomonadales</taxon>
        <taxon>Zymomonadaceae</taxon>
        <taxon>Zymomonas</taxon>
    </lineage>
</organism>
<keyword evidence="3" id="KW-0808">Transferase</keyword>
<dbReference type="GO" id="GO:0016740">
    <property type="term" value="F:transferase activity"/>
    <property type="evidence" value="ECO:0007669"/>
    <property type="project" value="UniProtKB-KW"/>
</dbReference>
<dbReference type="Pfam" id="PF00535">
    <property type="entry name" value="Glycos_transf_2"/>
    <property type="match status" value="1"/>
</dbReference>
<dbReference type="HOGENOM" id="CLU_033536_7_3_5"/>
<dbReference type="Proteomes" id="UP000001494">
    <property type="component" value="Chromosome"/>
</dbReference>
<protein>
    <submittedName>
        <fullName evidence="3">Glycosyl transferase family 2</fullName>
    </submittedName>
</protein>
<dbReference type="InterPro" id="IPR001173">
    <property type="entry name" value="Glyco_trans_2-like"/>
</dbReference>
<proteinExistence type="predicted"/>
<evidence type="ECO:0000256" key="1">
    <source>
        <dbReference type="SAM" id="Phobius"/>
    </source>
</evidence>
<sequence>MNEILSKNDMSFCIPRAFYGLRVAVLIPCYNEEVTIKKVICDFLDHLPEATIYVYDNNSTDRTAELAYEAGAEVYNESSQGKGCVIRRMFADIEADLYVLVDGDATYDASASPQMLNIAIEQNLDMVTGLRVTDRQDAYRSGHVLGNKIFTSLVRYMFGRGSKDIFSGYRVFSRRFVKSFPALSSGFEIETEFTVHALTLLMPIGDIETAYVERPEGSLSKLNTYRDGLRILNVIFTLLRKERPLFFFGILGTFFCLSGIFLGIPVIMEFLRTGCVLRLPTAVLATGFITLAALSFCCGQIIDNIAVARFETRRLNYLAYPSIRKMNDR</sequence>
<dbReference type="SUPFAM" id="SSF53448">
    <property type="entry name" value="Nucleotide-diphospho-sugar transferases"/>
    <property type="match status" value="1"/>
</dbReference>
<dbReference type="PANTHER" id="PTHR48090">
    <property type="entry name" value="UNDECAPRENYL-PHOSPHATE 4-DEOXY-4-FORMAMIDO-L-ARABINOSE TRANSFERASE-RELATED"/>
    <property type="match status" value="1"/>
</dbReference>
<evidence type="ECO:0000313" key="4">
    <source>
        <dbReference type="Proteomes" id="UP000001494"/>
    </source>
</evidence>
<name>A0A0H3G5Z1_ZYMMA</name>